<organism evidence="1">
    <name type="scientific">Anguilla anguilla</name>
    <name type="common">European freshwater eel</name>
    <name type="synonym">Muraena anguilla</name>
    <dbReference type="NCBI Taxonomy" id="7936"/>
    <lineage>
        <taxon>Eukaryota</taxon>
        <taxon>Metazoa</taxon>
        <taxon>Chordata</taxon>
        <taxon>Craniata</taxon>
        <taxon>Vertebrata</taxon>
        <taxon>Euteleostomi</taxon>
        <taxon>Actinopterygii</taxon>
        <taxon>Neopterygii</taxon>
        <taxon>Teleostei</taxon>
        <taxon>Anguilliformes</taxon>
        <taxon>Anguillidae</taxon>
        <taxon>Anguilla</taxon>
    </lineage>
</organism>
<protein>
    <submittedName>
        <fullName evidence="1">Uncharacterized protein</fullName>
    </submittedName>
</protein>
<reference evidence="1" key="2">
    <citation type="journal article" date="2015" name="Fish Shellfish Immunol.">
        <title>Early steps in the European eel (Anguilla anguilla)-Vibrio vulnificus interaction in the gills: Role of the RtxA13 toxin.</title>
        <authorList>
            <person name="Callol A."/>
            <person name="Pajuelo D."/>
            <person name="Ebbesson L."/>
            <person name="Teles M."/>
            <person name="MacKenzie S."/>
            <person name="Amaro C."/>
        </authorList>
    </citation>
    <scope>NUCLEOTIDE SEQUENCE</scope>
</reference>
<proteinExistence type="predicted"/>
<name>A0A0E9RIG7_ANGAN</name>
<accession>A0A0E9RIG7</accession>
<sequence>MMIRPPRTSEGILRFQSILLMILSTQAGLVLGQSSSRFLKTSLHARTRSWKGALHSKSLSLHSQM</sequence>
<evidence type="ECO:0000313" key="1">
    <source>
        <dbReference type="EMBL" id="JAH28607.1"/>
    </source>
</evidence>
<dbReference type="EMBL" id="GBXM01079970">
    <property type="protein sequence ID" value="JAH28607.1"/>
    <property type="molecule type" value="Transcribed_RNA"/>
</dbReference>
<reference evidence="1" key="1">
    <citation type="submission" date="2014-11" db="EMBL/GenBank/DDBJ databases">
        <authorList>
            <person name="Amaro Gonzalez C."/>
        </authorList>
    </citation>
    <scope>NUCLEOTIDE SEQUENCE</scope>
</reference>
<dbReference type="AlphaFoldDB" id="A0A0E9RIG7"/>